<sequence>MQIYFVRHGRTQFNLEHRFQGGRSDSPLLPDGIAGAQAAGRYLAATQFARVYSSPQQRALDTAKYVVAENQWQPTVTVEPGFQEFDFGSWDGQKEAEVRPRAYAQVLLNQPGDYDPKRAGGGESYATFVARTTAAVRKVVAAAGVANPLPVLVVAHGLVTTMTVKTLLGVPVAKLRAPMVVNGRTLKTVGNGIVDNDSLTVIETDDNQNFTLKKWNDTHFLGD</sequence>
<dbReference type="SUPFAM" id="SSF53254">
    <property type="entry name" value="Phosphoglycerate mutase-like"/>
    <property type="match status" value="1"/>
</dbReference>
<dbReference type="Gene3D" id="3.40.50.1240">
    <property type="entry name" value="Phosphoglycerate mutase-like"/>
    <property type="match status" value="1"/>
</dbReference>
<gene>
    <name evidence="3" type="ORF">D1831_00865</name>
</gene>
<dbReference type="EMBL" id="QWZQ01000002">
    <property type="protein sequence ID" value="RRK11657.1"/>
    <property type="molecule type" value="Genomic_DNA"/>
</dbReference>
<comment type="caution">
    <text evidence="3">The sequence shown here is derived from an EMBL/GenBank/DDBJ whole genome shotgun (WGS) entry which is preliminary data.</text>
</comment>
<protein>
    <submittedName>
        <fullName evidence="3">Histidine phosphatase family protein</fullName>
    </submittedName>
</protein>
<organism evidence="3 4">
    <name type="scientific">Lactiplantibacillus garii</name>
    <dbReference type="NCBI Taxonomy" id="2306423"/>
    <lineage>
        <taxon>Bacteria</taxon>
        <taxon>Bacillati</taxon>
        <taxon>Bacillota</taxon>
        <taxon>Bacilli</taxon>
        <taxon>Lactobacillales</taxon>
        <taxon>Lactobacillaceae</taxon>
        <taxon>Lactiplantibacillus</taxon>
    </lineage>
</organism>
<dbReference type="OrthoDB" id="9782128at2"/>
<dbReference type="PANTHER" id="PTHR48100">
    <property type="entry name" value="BROAD-SPECIFICITY PHOSPHATASE YOR283W-RELATED"/>
    <property type="match status" value="1"/>
</dbReference>
<dbReference type="Proteomes" id="UP000283633">
    <property type="component" value="Unassembled WGS sequence"/>
</dbReference>
<feature type="binding site" evidence="2">
    <location>
        <position position="58"/>
    </location>
    <ligand>
        <name>substrate</name>
    </ligand>
</feature>
<dbReference type="Pfam" id="PF00300">
    <property type="entry name" value="His_Phos_1"/>
    <property type="match status" value="1"/>
</dbReference>
<feature type="active site" description="Tele-phosphohistidine intermediate" evidence="1">
    <location>
        <position position="8"/>
    </location>
</feature>
<keyword evidence="4" id="KW-1185">Reference proteome</keyword>
<feature type="active site" description="Proton donor/acceptor" evidence="1">
    <location>
        <position position="84"/>
    </location>
</feature>
<dbReference type="InterPro" id="IPR050275">
    <property type="entry name" value="PGM_Phosphatase"/>
</dbReference>
<name>A0A426DAN3_9LACO</name>
<reference evidence="3 4" key="1">
    <citation type="submission" date="2018-08" db="EMBL/GenBank/DDBJ databases">
        <title>Genome Lactobacillus garii FI11369.</title>
        <authorList>
            <person name="Diaz M."/>
            <person name="Narbad A."/>
        </authorList>
    </citation>
    <scope>NUCLEOTIDE SEQUENCE [LARGE SCALE GENOMIC DNA]</scope>
    <source>
        <strain evidence="3 4">FI11369</strain>
    </source>
</reference>
<evidence type="ECO:0000256" key="1">
    <source>
        <dbReference type="PIRSR" id="PIRSR613078-1"/>
    </source>
</evidence>
<feature type="binding site" evidence="2">
    <location>
        <begin position="7"/>
        <end position="14"/>
    </location>
    <ligand>
        <name>substrate</name>
    </ligand>
</feature>
<evidence type="ECO:0000313" key="3">
    <source>
        <dbReference type="EMBL" id="RRK11657.1"/>
    </source>
</evidence>
<dbReference type="InterPro" id="IPR013078">
    <property type="entry name" value="His_Pase_superF_clade-1"/>
</dbReference>
<evidence type="ECO:0000256" key="2">
    <source>
        <dbReference type="PIRSR" id="PIRSR613078-2"/>
    </source>
</evidence>
<dbReference type="GO" id="GO:0016791">
    <property type="term" value="F:phosphatase activity"/>
    <property type="evidence" value="ECO:0007669"/>
    <property type="project" value="TreeGrafter"/>
</dbReference>
<dbReference type="PANTHER" id="PTHR48100:SF1">
    <property type="entry name" value="HISTIDINE PHOSPHATASE FAMILY PROTEIN-RELATED"/>
    <property type="match status" value="1"/>
</dbReference>
<dbReference type="InterPro" id="IPR029033">
    <property type="entry name" value="His_PPase_superfam"/>
</dbReference>
<dbReference type="AlphaFoldDB" id="A0A426DAN3"/>
<dbReference type="SMART" id="SM00855">
    <property type="entry name" value="PGAM"/>
    <property type="match status" value="1"/>
</dbReference>
<accession>A0A426DAN3</accession>
<evidence type="ECO:0000313" key="4">
    <source>
        <dbReference type="Proteomes" id="UP000283633"/>
    </source>
</evidence>
<dbReference type="GO" id="GO:0005737">
    <property type="term" value="C:cytoplasm"/>
    <property type="evidence" value="ECO:0007669"/>
    <property type="project" value="TreeGrafter"/>
</dbReference>
<dbReference type="RefSeq" id="WP_125070751.1">
    <property type="nucleotide sequence ID" value="NZ_QWZQ01000002.1"/>
</dbReference>
<proteinExistence type="predicted"/>
<dbReference type="CDD" id="cd07067">
    <property type="entry name" value="HP_PGM_like"/>
    <property type="match status" value="1"/>
</dbReference>